<feature type="region of interest" description="Disordered" evidence="1">
    <location>
        <begin position="306"/>
        <end position="346"/>
    </location>
</feature>
<dbReference type="AlphaFoldDB" id="A0AAD4QQ79"/>
<feature type="compositionally biased region" description="Basic and acidic residues" evidence="1">
    <location>
        <begin position="406"/>
        <end position="417"/>
    </location>
</feature>
<gene>
    <name evidence="2" type="ORF">B0F90DRAFT_1814295</name>
</gene>
<feature type="region of interest" description="Disordered" evidence="1">
    <location>
        <begin position="361"/>
        <end position="449"/>
    </location>
</feature>
<feature type="compositionally biased region" description="Basic and acidic residues" evidence="1">
    <location>
        <begin position="425"/>
        <end position="438"/>
    </location>
</feature>
<reference evidence="2" key="1">
    <citation type="journal article" date="2022" name="New Phytol.">
        <title>Evolutionary transition to the ectomycorrhizal habit in the genomes of a hyperdiverse lineage of mushroom-forming fungi.</title>
        <authorList>
            <person name="Looney B."/>
            <person name="Miyauchi S."/>
            <person name="Morin E."/>
            <person name="Drula E."/>
            <person name="Courty P.E."/>
            <person name="Kohler A."/>
            <person name="Kuo A."/>
            <person name="LaButti K."/>
            <person name="Pangilinan J."/>
            <person name="Lipzen A."/>
            <person name="Riley R."/>
            <person name="Andreopoulos W."/>
            <person name="He G."/>
            <person name="Johnson J."/>
            <person name="Nolan M."/>
            <person name="Tritt A."/>
            <person name="Barry K.W."/>
            <person name="Grigoriev I.V."/>
            <person name="Nagy L.G."/>
            <person name="Hibbett D."/>
            <person name="Henrissat B."/>
            <person name="Matheny P.B."/>
            <person name="Labbe J."/>
            <person name="Martin F.M."/>
        </authorList>
    </citation>
    <scope>NUCLEOTIDE SEQUENCE</scope>
    <source>
        <strain evidence="2">BPL690</strain>
    </source>
</reference>
<sequence length="449" mass="49507">MSFPVQTSYPYTFHDSHLSVQSHVPAVSNAFSYPSPDLDLQHILDIPIGNHLLHDSPDSTQTPLLTHSERDHDSILSPVSVNSFMSPCHSPIDIRSPLDYPTPPSLQSSLKSTVVHTILPSTFPENHVINFDVSTHTFPKRSKALQPPETDPYAAAFLQSQIGSEKWGIFSARLYERRLGGPKARSRSKKSCGDTELRNSGACALDFLVKVEIVKEVLRIYVPHPYNPFKSLTHPYPDCPAGHVTLTRAAVLALSGWSNTQFSYWARRAEAICVLAPHDKTLYQVAVALDRRLRPLVAMSRYDGSLESAYPSPVSSLSSLTSASPTSASSPPAFQDPPEPNVTGKGLDALIDSVKRRTGASPFLRGKHASLDPFGAPGGDRASGTVVSERERKRRRSESDVPVPIRDGHLHYLKGEFESSDEEAERFPLSDSRSEKERLGRKRTRTGPM</sequence>
<dbReference type="Proteomes" id="UP001203297">
    <property type="component" value="Unassembled WGS sequence"/>
</dbReference>
<protein>
    <submittedName>
        <fullName evidence="2">Uncharacterized protein</fullName>
    </submittedName>
</protein>
<feature type="compositionally biased region" description="Basic residues" evidence="1">
    <location>
        <begin position="439"/>
        <end position="449"/>
    </location>
</feature>
<proteinExistence type="predicted"/>
<evidence type="ECO:0000313" key="2">
    <source>
        <dbReference type="EMBL" id="KAI0306387.1"/>
    </source>
</evidence>
<organism evidence="2 3">
    <name type="scientific">Multifurca ochricompacta</name>
    <dbReference type="NCBI Taxonomy" id="376703"/>
    <lineage>
        <taxon>Eukaryota</taxon>
        <taxon>Fungi</taxon>
        <taxon>Dikarya</taxon>
        <taxon>Basidiomycota</taxon>
        <taxon>Agaricomycotina</taxon>
        <taxon>Agaricomycetes</taxon>
        <taxon>Russulales</taxon>
        <taxon>Russulaceae</taxon>
        <taxon>Multifurca</taxon>
    </lineage>
</organism>
<feature type="compositionally biased region" description="Low complexity" evidence="1">
    <location>
        <begin position="308"/>
        <end position="333"/>
    </location>
</feature>
<keyword evidence="3" id="KW-1185">Reference proteome</keyword>
<accession>A0AAD4QQ79</accession>
<comment type="caution">
    <text evidence="2">The sequence shown here is derived from an EMBL/GenBank/DDBJ whole genome shotgun (WGS) entry which is preliminary data.</text>
</comment>
<evidence type="ECO:0000313" key="3">
    <source>
        <dbReference type="Proteomes" id="UP001203297"/>
    </source>
</evidence>
<name>A0AAD4QQ79_9AGAM</name>
<dbReference type="EMBL" id="WTXG01000003">
    <property type="protein sequence ID" value="KAI0306387.1"/>
    <property type="molecule type" value="Genomic_DNA"/>
</dbReference>
<evidence type="ECO:0000256" key="1">
    <source>
        <dbReference type="SAM" id="MobiDB-lite"/>
    </source>
</evidence>